<dbReference type="SUPFAM" id="SSF82549">
    <property type="entry name" value="DAK1/DegV-like"/>
    <property type="match status" value="1"/>
</dbReference>
<dbReference type="Gene3D" id="3.40.50.10170">
    <property type="match status" value="1"/>
</dbReference>
<dbReference type="Gene3D" id="3.30.1180.10">
    <property type="match status" value="1"/>
</dbReference>
<protein>
    <submittedName>
        <fullName evidence="2">DegV domain-containing protein SAV1425</fullName>
    </submittedName>
</protein>
<sequence length="281" mass="31143">MRIKITADSTCDLSPELIAKHQIDITPLYIVRDGVSYRDGIEIKPQDIFDSTEKDGRVCQTAAINIADYIRYFEPLSQQYDAVIHINIGSEFSSCYQNALVAADEFSNVFPIDSQNLTAGIGYLVLEAALMAESGMAPADICDRLNHLVPKIETSFILDKLDYLRRGGRCSSVAALGANLLSLKPCIEVKEGKMHVGKKFRGQFERCVLQYVQQRLTGRSDISYERLFIVHTTASPDLLAAIEKEARKLGDFKEVITTQAGCTISSHCGPNTVGIVFARRQ</sequence>
<dbReference type="PROSITE" id="PS51482">
    <property type="entry name" value="DEGV"/>
    <property type="match status" value="1"/>
</dbReference>
<dbReference type="PANTHER" id="PTHR33434:SF2">
    <property type="entry name" value="FATTY ACID-BINDING PROTEIN TM_1468"/>
    <property type="match status" value="1"/>
</dbReference>
<dbReference type="InterPro" id="IPR003797">
    <property type="entry name" value="DegV"/>
</dbReference>
<dbReference type="AlphaFoldDB" id="A0A1C6G7T5"/>
<dbReference type="Pfam" id="PF02645">
    <property type="entry name" value="DegV"/>
    <property type="match status" value="1"/>
</dbReference>
<dbReference type="EMBL" id="FMHG01000001">
    <property type="protein sequence ID" value="SCJ41351.1"/>
    <property type="molecule type" value="Genomic_DNA"/>
</dbReference>
<reference evidence="2" key="1">
    <citation type="submission" date="2015-09" db="EMBL/GenBank/DDBJ databases">
        <authorList>
            <consortium name="Pathogen Informatics"/>
        </authorList>
    </citation>
    <scope>NUCLEOTIDE SEQUENCE</scope>
    <source>
        <strain evidence="2">2789STDY5834896</strain>
    </source>
</reference>
<dbReference type="PANTHER" id="PTHR33434">
    <property type="entry name" value="DEGV DOMAIN-CONTAINING PROTEIN DR_1986-RELATED"/>
    <property type="match status" value="1"/>
</dbReference>
<dbReference type="GO" id="GO:0008289">
    <property type="term" value="F:lipid binding"/>
    <property type="evidence" value="ECO:0007669"/>
    <property type="project" value="UniProtKB-KW"/>
</dbReference>
<evidence type="ECO:0000256" key="1">
    <source>
        <dbReference type="ARBA" id="ARBA00023121"/>
    </source>
</evidence>
<keyword evidence="1" id="KW-0446">Lipid-binding</keyword>
<dbReference type="InterPro" id="IPR043168">
    <property type="entry name" value="DegV_C"/>
</dbReference>
<organism evidence="2">
    <name type="scientific">uncultured Anaerotruncus sp</name>
    <dbReference type="NCBI Taxonomy" id="905011"/>
    <lineage>
        <taxon>Bacteria</taxon>
        <taxon>Bacillati</taxon>
        <taxon>Bacillota</taxon>
        <taxon>Clostridia</taxon>
        <taxon>Eubacteriales</taxon>
        <taxon>Oscillospiraceae</taxon>
        <taxon>Anaerotruncus</taxon>
        <taxon>environmental samples</taxon>
    </lineage>
</organism>
<dbReference type="InterPro" id="IPR050270">
    <property type="entry name" value="DegV_domain_contain"/>
</dbReference>
<dbReference type="NCBIfam" id="TIGR00762">
    <property type="entry name" value="DegV"/>
    <property type="match status" value="1"/>
</dbReference>
<name>A0A1C6G7T5_9FIRM</name>
<accession>A0A1C6G7T5</accession>
<evidence type="ECO:0000313" key="2">
    <source>
        <dbReference type="EMBL" id="SCJ41351.1"/>
    </source>
</evidence>
<gene>
    <name evidence="2" type="ORF">SAMEA3545359_00262</name>
</gene>
<proteinExistence type="predicted"/>